<dbReference type="RefSeq" id="WP_038499039.1">
    <property type="nucleotide sequence ID" value="NZ_AFWK01000063.1"/>
</dbReference>
<dbReference type="KEGG" id="bpsi:IX83_03145"/>
<dbReference type="HOGENOM" id="CLU_168123_1_0_4"/>
<reference evidence="3 4" key="1">
    <citation type="journal article" date="2014" name="BMC Genomics">
        <title>A genomic perspective on a new bacterial genus and species from the Alcaligenaceae family, Basilea psittacipulmonis.</title>
        <authorList>
            <person name="Whiteson K.L."/>
            <person name="Hernandez D."/>
            <person name="Lazarevic V."/>
            <person name="Gaia N."/>
            <person name="Farinelli L."/>
            <person name="Francois P."/>
            <person name="Pilo P."/>
            <person name="Frey J."/>
            <person name="Schrenzel J."/>
        </authorList>
    </citation>
    <scope>NUCLEOTIDE SEQUENCE [LARGE SCALE GENOMIC DNA]</scope>
    <source>
        <strain evidence="3 4">DSM 24701</strain>
    </source>
</reference>
<keyword evidence="4" id="KW-1185">Reference proteome</keyword>
<accession>A0A077DE64</accession>
<dbReference type="EMBL" id="CP009238">
    <property type="protein sequence ID" value="AIL32436.1"/>
    <property type="molecule type" value="Genomic_DNA"/>
</dbReference>
<name>A0A077DE64_9BURK</name>
<dbReference type="AlphaFoldDB" id="A0A077DE64"/>
<feature type="compositionally biased region" description="Polar residues" evidence="1">
    <location>
        <begin position="69"/>
        <end position="92"/>
    </location>
</feature>
<evidence type="ECO:0000256" key="1">
    <source>
        <dbReference type="SAM" id="MobiDB-lite"/>
    </source>
</evidence>
<sequence length="92" mass="10013">MMSYRKALRYCKQSGQAMTEYIIVVALVAISAIGVYQLFGQVVRSQTSAMAHELAGENGSEASERAQESARNSMAETETKTLKSFTNNAQGD</sequence>
<protein>
    <submittedName>
        <fullName evidence="3">Membrane protein</fullName>
    </submittedName>
</protein>
<evidence type="ECO:0000313" key="4">
    <source>
        <dbReference type="Proteomes" id="UP000028945"/>
    </source>
</evidence>
<keyword evidence="2" id="KW-0812">Transmembrane</keyword>
<dbReference type="Proteomes" id="UP000028945">
    <property type="component" value="Chromosome"/>
</dbReference>
<feature type="transmembrane region" description="Helical" evidence="2">
    <location>
        <begin position="21"/>
        <end position="39"/>
    </location>
</feature>
<feature type="region of interest" description="Disordered" evidence="1">
    <location>
        <begin position="54"/>
        <end position="92"/>
    </location>
</feature>
<keyword evidence="2" id="KW-0472">Membrane</keyword>
<evidence type="ECO:0000256" key="2">
    <source>
        <dbReference type="SAM" id="Phobius"/>
    </source>
</evidence>
<dbReference type="STRING" id="1072685.IX83_03145"/>
<dbReference type="eggNOG" id="ENOG50331VM">
    <property type="taxonomic scope" value="Bacteria"/>
</dbReference>
<keyword evidence="2" id="KW-1133">Transmembrane helix</keyword>
<gene>
    <name evidence="3" type="ORF">IX83_03145</name>
</gene>
<evidence type="ECO:0000313" key="3">
    <source>
        <dbReference type="EMBL" id="AIL32436.1"/>
    </source>
</evidence>
<proteinExistence type="predicted"/>
<organism evidence="3 4">
    <name type="scientific">Basilea psittacipulmonis DSM 24701</name>
    <dbReference type="NCBI Taxonomy" id="1072685"/>
    <lineage>
        <taxon>Bacteria</taxon>
        <taxon>Pseudomonadati</taxon>
        <taxon>Pseudomonadota</taxon>
        <taxon>Betaproteobacteria</taxon>
        <taxon>Burkholderiales</taxon>
        <taxon>Alcaligenaceae</taxon>
        <taxon>Basilea</taxon>
    </lineage>
</organism>